<name>A0A2K0T9S1_9HYPO</name>
<dbReference type="AlphaFoldDB" id="A0A2K0T9S1"/>
<dbReference type="Proteomes" id="UP000236546">
    <property type="component" value="Unassembled WGS sequence"/>
</dbReference>
<dbReference type="PANTHER" id="PTHR35910">
    <property type="entry name" value="2EXR DOMAIN-CONTAINING PROTEIN"/>
    <property type="match status" value="1"/>
</dbReference>
<comment type="caution">
    <text evidence="3">The sequence shown here is derived from an EMBL/GenBank/DDBJ whole genome shotgun (WGS) entry which is preliminary data.</text>
</comment>
<gene>
    <name evidence="3" type="ORF">TGAMA5MH_05959</name>
</gene>
<evidence type="ECO:0000256" key="1">
    <source>
        <dbReference type="SAM" id="MobiDB-lite"/>
    </source>
</evidence>
<reference evidence="3 4" key="1">
    <citation type="submission" date="2017-02" db="EMBL/GenBank/DDBJ databases">
        <title>Genomes of Trichoderma spp. with biocontrol activity.</title>
        <authorList>
            <person name="Gardiner D."/>
            <person name="Kazan K."/>
            <person name="Vos C."/>
            <person name="Harvey P."/>
        </authorList>
    </citation>
    <scope>NUCLEOTIDE SEQUENCE [LARGE SCALE GENOMIC DNA]</scope>
    <source>
        <strain evidence="3 4">A5MH</strain>
    </source>
</reference>
<protein>
    <recommendedName>
        <fullName evidence="2">2EXR domain-containing protein</fullName>
    </recommendedName>
</protein>
<dbReference type="OrthoDB" id="3501032at2759"/>
<evidence type="ECO:0000313" key="3">
    <source>
        <dbReference type="EMBL" id="PNP42277.1"/>
    </source>
</evidence>
<feature type="compositionally biased region" description="Basic and acidic residues" evidence="1">
    <location>
        <begin position="530"/>
        <end position="545"/>
    </location>
</feature>
<feature type="domain" description="2EXR" evidence="2">
    <location>
        <begin position="46"/>
        <end position="162"/>
    </location>
</feature>
<feature type="compositionally biased region" description="Acidic residues" evidence="1">
    <location>
        <begin position="483"/>
        <end position="496"/>
    </location>
</feature>
<accession>A0A2K0T9S1</accession>
<feature type="compositionally biased region" description="Acidic residues" evidence="1">
    <location>
        <begin position="348"/>
        <end position="394"/>
    </location>
</feature>
<dbReference type="EMBL" id="MTYH01000051">
    <property type="protein sequence ID" value="PNP42277.1"/>
    <property type="molecule type" value="Genomic_DNA"/>
</dbReference>
<sequence length="646" mass="73132">MAKPSELLLRYAECSDEESSYDSAVEDEFYNGQDPWDENPYKGRVFHKFAELPPELRIKIWGLGLAGLTQPQLLEFSLKSVLRKDPSDLVPDERGMPSPRRYRDWTINGSPSLARATELNRSVMATNREARDVALKMLPHTLKIRTPAGDGTVHFDRNRDLIQLSGYTYEVMNPFPTEERFQDFIYHFDGFAENVVQLVVHYNAFFDEDEDTSEYFTLALQQFQNLKRLFLLSAPDKFIGKDILWCGSNYIYVHTSMITDGRNEPLWTKWCWPNADDYDDFTRNQVCEPVTHLLPASALPLLRSRGIELLPMVIFEDKYGLDFLKKLKRKWDRTYAEGIVPSDSELSSNEDEEEEESEPDEYESDGIDDSPIEENGGNDDSGDDIYDEEYDSANDDYSGAGEADIVPVFSSPEPDPEVAGGATNSRKRRIVLDSDDEDGDTSERSGRKHARTGSFTEPDGDAKNALGVLSGAARRQKRAAIIDSDDDEDDGGAEDDALSRLMRAARRHKRVAVVDSDDDEEDGGIVSNGKPDEHESSKEEEGKDGRGRKRRQANKRVEEDDDEDDDDDEKDEEEIMDVRRLSLASRLQQVRESHPSSDEESDGDEDSDNINDDDDDEDEDENDDEEMYGGGLIDGYADESEDSGGY</sequence>
<evidence type="ECO:0000259" key="2">
    <source>
        <dbReference type="Pfam" id="PF20150"/>
    </source>
</evidence>
<feature type="region of interest" description="Disordered" evidence="1">
    <location>
        <begin position="341"/>
        <end position="646"/>
    </location>
</feature>
<evidence type="ECO:0000313" key="4">
    <source>
        <dbReference type="Proteomes" id="UP000236546"/>
    </source>
</evidence>
<organism evidence="3 4">
    <name type="scientific">Trichoderma gamsii</name>
    <dbReference type="NCBI Taxonomy" id="398673"/>
    <lineage>
        <taxon>Eukaryota</taxon>
        <taxon>Fungi</taxon>
        <taxon>Dikarya</taxon>
        <taxon>Ascomycota</taxon>
        <taxon>Pezizomycotina</taxon>
        <taxon>Sordariomycetes</taxon>
        <taxon>Hypocreomycetidae</taxon>
        <taxon>Hypocreales</taxon>
        <taxon>Hypocreaceae</taxon>
        <taxon>Trichoderma</taxon>
    </lineage>
</organism>
<proteinExistence type="predicted"/>
<feature type="compositionally biased region" description="Acidic residues" evidence="1">
    <location>
        <begin position="598"/>
        <end position="627"/>
    </location>
</feature>
<dbReference type="PANTHER" id="PTHR35910:SF6">
    <property type="entry name" value="2EXR DOMAIN-CONTAINING PROTEIN"/>
    <property type="match status" value="1"/>
</dbReference>
<feature type="compositionally biased region" description="Acidic residues" evidence="1">
    <location>
        <begin position="559"/>
        <end position="575"/>
    </location>
</feature>
<dbReference type="Pfam" id="PF20150">
    <property type="entry name" value="2EXR"/>
    <property type="match status" value="1"/>
</dbReference>
<feature type="compositionally biased region" description="Acidic residues" evidence="1">
    <location>
        <begin position="636"/>
        <end position="646"/>
    </location>
</feature>
<dbReference type="InterPro" id="IPR045518">
    <property type="entry name" value="2EXR"/>
</dbReference>